<dbReference type="EMBL" id="CM043801">
    <property type="protein sequence ID" value="KAI4809476.1"/>
    <property type="molecule type" value="Genomic_DNA"/>
</dbReference>
<proteinExistence type="predicted"/>
<name>A0ACB9W876_CHAAC</name>
<sequence length="87" mass="9264">MTRSSRLACHSMVLLSPTTNPATSQAGVVSTGDSGGPLNCKGRDGKWYVQGVTSFVDGRGCNTPQKPTIFTRVASFIPWISETMAQN</sequence>
<organism evidence="1 2">
    <name type="scientific">Chaenocephalus aceratus</name>
    <name type="common">Blackfin icefish</name>
    <name type="synonym">Chaenichthys aceratus</name>
    <dbReference type="NCBI Taxonomy" id="36190"/>
    <lineage>
        <taxon>Eukaryota</taxon>
        <taxon>Metazoa</taxon>
        <taxon>Chordata</taxon>
        <taxon>Craniata</taxon>
        <taxon>Vertebrata</taxon>
        <taxon>Euteleostomi</taxon>
        <taxon>Actinopterygii</taxon>
        <taxon>Neopterygii</taxon>
        <taxon>Teleostei</taxon>
        <taxon>Neoteleostei</taxon>
        <taxon>Acanthomorphata</taxon>
        <taxon>Eupercaria</taxon>
        <taxon>Perciformes</taxon>
        <taxon>Notothenioidei</taxon>
        <taxon>Channichthyidae</taxon>
        <taxon>Chaenocephalus</taxon>
    </lineage>
</organism>
<keyword evidence="2" id="KW-1185">Reference proteome</keyword>
<reference evidence="1" key="1">
    <citation type="submission" date="2022-05" db="EMBL/GenBank/DDBJ databases">
        <title>Chromosome-level genome of Chaenocephalus aceratus.</title>
        <authorList>
            <person name="Park H."/>
        </authorList>
    </citation>
    <scope>NUCLEOTIDE SEQUENCE</scope>
    <source>
        <strain evidence="1">KU_202001</strain>
    </source>
</reference>
<evidence type="ECO:0000313" key="1">
    <source>
        <dbReference type="EMBL" id="KAI4809476.1"/>
    </source>
</evidence>
<accession>A0ACB9W876</accession>
<gene>
    <name evidence="1" type="ORF">KUCAC02_018355</name>
</gene>
<evidence type="ECO:0000313" key="2">
    <source>
        <dbReference type="Proteomes" id="UP001057452"/>
    </source>
</evidence>
<protein>
    <submittedName>
        <fullName evidence="1">Uncharacterized protein</fullName>
    </submittedName>
</protein>
<comment type="caution">
    <text evidence="1">The sequence shown here is derived from an EMBL/GenBank/DDBJ whole genome shotgun (WGS) entry which is preliminary data.</text>
</comment>
<dbReference type="Proteomes" id="UP001057452">
    <property type="component" value="Chromosome 17"/>
</dbReference>